<proteinExistence type="predicted"/>
<evidence type="ECO:0000313" key="2">
    <source>
        <dbReference type="Proteomes" id="UP000290288"/>
    </source>
</evidence>
<dbReference type="PANTHER" id="PTHR10039:SF14">
    <property type="entry name" value="NACHT DOMAIN-CONTAINING PROTEIN"/>
    <property type="match status" value="1"/>
</dbReference>
<name>A0A4Q2DLG0_9AGAR</name>
<evidence type="ECO:0008006" key="3">
    <source>
        <dbReference type="Google" id="ProtNLM"/>
    </source>
</evidence>
<accession>A0A4Q2DLG0</accession>
<dbReference type="Proteomes" id="UP000290288">
    <property type="component" value="Unassembled WGS sequence"/>
</dbReference>
<dbReference type="STRING" id="2316362.A0A4Q2DLG0"/>
<dbReference type="AlphaFoldDB" id="A0A4Q2DLG0"/>
<dbReference type="EMBL" id="SDEE01000132">
    <property type="protein sequence ID" value="RXW20823.1"/>
    <property type="molecule type" value="Genomic_DNA"/>
</dbReference>
<protein>
    <recommendedName>
        <fullName evidence="3">NACHT domain-containing protein</fullName>
    </recommendedName>
</protein>
<sequence>MAFQLGLHNPALKRYIASAVAEDRLIFSKSLKTQMDTLLVTPFRRLRSIGRFNPDAFPYAVLIDGLSECNGEDRQAELLIAIKSHLLASDLPFRIFIASRPEPVIRTALEPGGFLDGVAYHVQLNDHYDATNDIRLYLRTRLSDIGLRSGDPRARPPKWPREKDIEVLVKAASGQFIYAATVFKYVSDQRKPVDSLHLIITWTPDLDNPASPFEKLDLFYTRILSTAKETYEKLDTNRGRDFLLLLKAYLLKDAFQDGWDQSFSRTANFNKILNLEEMAHEALIEDLRSLVTVEATSGDPRLRMYHESFSDFLNTPIRSKDLFVPHSRVYAHIAKCCFRNISRCPLESIIEYCSNPEHGVPQVGSTEEISLTATPTPAICEMSCLGLTTCLNTPTSIDIDNEIIDFTRGNGWEKVDMLISSSSKERPSTEYKKQLLLEWVRTFAILIARFQVGRVPLSLEPSVN</sequence>
<evidence type="ECO:0000313" key="1">
    <source>
        <dbReference type="EMBL" id="RXW20823.1"/>
    </source>
</evidence>
<gene>
    <name evidence="1" type="ORF">EST38_g5045</name>
</gene>
<keyword evidence="2" id="KW-1185">Reference proteome</keyword>
<comment type="caution">
    <text evidence="1">The sequence shown here is derived from an EMBL/GenBank/DDBJ whole genome shotgun (WGS) entry which is preliminary data.</text>
</comment>
<organism evidence="1 2">
    <name type="scientific">Candolleomyces aberdarensis</name>
    <dbReference type="NCBI Taxonomy" id="2316362"/>
    <lineage>
        <taxon>Eukaryota</taxon>
        <taxon>Fungi</taxon>
        <taxon>Dikarya</taxon>
        <taxon>Basidiomycota</taxon>
        <taxon>Agaricomycotina</taxon>
        <taxon>Agaricomycetes</taxon>
        <taxon>Agaricomycetidae</taxon>
        <taxon>Agaricales</taxon>
        <taxon>Agaricineae</taxon>
        <taxon>Psathyrellaceae</taxon>
        <taxon>Candolleomyces</taxon>
    </lineage>
</organism>
<reference evidence="1 2" key="1">
    <citation type="submission" date="2019-01" db="EMBL/GenBank/DDBJ databases">
        <title>Draft genome sequence of Psathyrella aberdarensis IHI B618.</title>
        <authorList>
            <person name="Buettner E."/>
            <person name="Kellner H."/>
        </authorList>
    </citation>
    <scope>NUCLEOTIDE SEQUENCE [LARGE SCALE GENOMIC DNA]</scope>
    <source>
        <strain evidence="1 2">IHI B618</strain>
    </source>
</reference>
<dbReference type="OrthoDB" id="5967843at2759"/>
<dbReference type="PANTHER" id="PTHR10039">
    <property type="entry name" value="AMELOGENIN"/>
    <property type="match status" value="1"/>
</dbReference>